<evidence type="ECO:0000256" key="1">
    <source>
        <dbReference type="SAM" id="MobiDB-lite"/>
    </source>
</evidence>
<dbReference type="Proteomes" id="UP000287394">
    <property type="component" value="Chromosome"/>
</dbReference>
<gene>
    <name evidence="2" type="ORF">CCAX7_54630</name>
</gene>
<reference evidence="2 3" key="1">
    <citation type="journal article" date="2019" name="Int. J. Syst. Evol. Microbiol.">
        <title>Capsulimonas corticalis gen. nov., sp. nov., an aerobic capsulated bacterium, of a novel bacterial order, Capsulimonadales ord. nov., of the class Armatimonadia of the phylum Armatimonadetes.</title>
        <authorList>
            <person name="Li J."/>
            <person name="Kudo C."/>
            <person name="Tonouchi A."/>
        </authorList>
    </citation>
    <scope>NUCLEOTIDE SEQUENCE [LARGE SCALE GENOMIC DNA]</scope>
    <source>
        <strain evidence="2 3">AX-7</strain>
    </source>
</reference>
<protein>
    <submittedName>
        <fullName evidence="2">Uncharacterized protein</fullName>
    </submittedName>
</protein>
<dbReference type="RefSeq" id="WP_119324839.1">
    <property type="nucleotide sequence ID" value="NZ_AP025739.1"/>
</dbReference>
<dbReference type="AlphaFoldDB" id="A0A402D5Z9"/>
<feature type="region of interest" description="Disordered" evidence="1">
    <location>
        <begin position="35"/>
        <end position="61"/>
    </location>
</feature>
<sequence>MIIKLNEKWDGKNRGDVVEVGAGVGQLLVGRGAAEELPAPAGKSVKAPPVDKMVRGPQETK</sequence>
<evidence type="ECO:0000313" key="3">
    <source>
        <dbReference type="Proteomes" id="UP000287394"/>
    </source>
</evidence>
<proteinExistence type="predicted"/>
<name>A0A402D5Z9_9BACT</name>
<evidence type="ECO:0000313" key="2">
    <source>
        <dbReference type="EMBL" id="BDI33412.1"/>
    </source>
</evidence>
<organism evidence="2 3">
    <name type="scientific">Capsulimonas corticalis</name>
    <dbReference type="NCBI Taxonomy" id="2219043"/>
    <lineage>
        <taxon>Bacteria</taxon>
        <taxon>Bacillati</taxon>
        <taxon>Armatimonadota</taxon>
        <taxon>Armatimonadia</taxon>
        <taxon>Capsulimonadales</taxon>
        <taxon>Capsulimonadaceae</taxon>
        <taxon>Capsulimonas</taxon>
    </lineage>
</organism>
<accession>A0A402D5Z9</accession>
<dbReference type="EMBL" id="AP025739">
    <property type="protein sequence ID" value="BDI33412.1"/>
    <property type="molecule type" value="Genomic_DNA"/>
</dbReference>
<keyword evidence="3" id="KW-1185">Reference proteome</keyword>
<dbReference type="KEGG" id="ccot:CCAX7_54630"/>
<feature type="compositionally biased region" description="Basic and acidic residues" evidence="1">
    <location>
        <begin position="52"/>
        <end position="61"/>
    </location>
</feature>